<dbReference type="EMBL" id="KV417508">
    <property type="protein sequence ID" value="KZP27575.1"/>
    <property type="molecule type" value="Genomic_DNA"/>
</dbReference>
<evidence type="ECO:0008006" key="3">
    <source>
        <dbReference type="Google" id="ProtNLM"/>
    </source>
</evidence>
<dbReference type="Proteomes" id="UP000076532">
    <property type="component" value="Unassembled WGS sequence"/>
</dbReference>
<sequence length="101" mass="11866">LVDVINSSDPRIDVKQSILGRYAEDPFFKLIVDVPTSYKNFEYRRGLVYVKDKERRALCIPDIMIGKRRAREIIISQAHSILAHLGPRKTIVYLHDNVWWK</sequence>
<proteinExistence type="predicted"/>
<dbReference type="OrthoDB" id="3249394at2759"/>
<feature type="non-terminal residue" evidence="1">
    <location>
        <position position="101"/>
    </location>
</feature>
<protein>
    <recommendedName>
        <fullName evidence="3">Integrase zinc-binding domain-containing protein</fullName>
    </recommendedName>
</protein>
<organism evidence="1 2">
    <name type="scientific">Athelia psychrophila</name>
    <dbReference type="NCBI Taxonomy" id="1759441"/>
    <lineage>
        <taxon>Eukaryota</taxon>
        <taxon>Fungi</taxon>
        <taxon>Dikarya</taxon>
        <taxon>Basidiomycota</taxon>
        <taxon>Agaricomycotina</taxon>
        <taxon>Agaricomycetes</taxon>
        <taxon>Agaricomycetidae</taxon>
        <taxon>Atheliales</taxon>
        <taxon>Atheliaceae</taxon>
        <taxon>Athelia</taxon>
    </lineage>
</organism>
<reference evidence="1 2" key="1">
    <citation type="journal article" date="2016" name="Mol. Biol. Evol.">
        <title>Comparative Genomics of Early-Diverging Mushroom-Forming Fungi Provides Insights into the Origins of Lignocellulose Decay Capabilities.</title>
        <authorList>
            <person name="Nagy L.G."/>
            <person name="Riley R."/>
            <person name="Tritt A."/>
            <person name="Adam C."/>
            <person name="Daum C."/>
            <person name="Floudas D."/>
            <person name="Sun H."/>
            <person name="Yadav J.S."/>
            <person name="Pangilinan J."/>
            <person name="Larsson K.H."/>
            <person name="Matsuura K."/>
            <person name="Barry K."/>
            <person name="Labutti K."/>
            <person name="Kuo R."/>
            <person name="Ohm R.A."/>
            <person name="Bhattacharya S.S."/>
            <person name="Shirouzu T."/>
            <person name="Yoshinaga Y."/>
            <person name="Martin F.M."/>
            <person name="Grigoriev I.V."/>
            <person name="Hibbett D.S."/>
        </authorList>
    </citation>
    <scope>NUCLEOTIDE SEQUENCE [LARGE SCALE GENOMIC DNA]</scope>
    <source>
        <strain evidence="1 2">CBS 109695</strain>
    </source>
</reference>
<evidence type="ECO:0000313" key="1">
    <source>
        <dbReference type="EMBL" id="KZP27575.1"/>
    </source>
</evidence>
<dbReference type="AlphaFoldDB" id="A0A166QV00"/>
<dbReference type="Gene3D" id="1.10.340.70">
    <property type="match status" value="1"/>
</dbReference>
<evidence type="ECO:0000313" key="2">
    <source>
        <dbReference type="Proteomes" id="UP000076532"/>
    </source>
</evidence>
<feature type="non-terminal residue" evidence="1">
    <location>
        <position position="1"/>
    </location>
</feature>
<gene>
    <name evidence="1" type="ORF">FIBSPDRAFT_703090</name>
</gene>
<name>A0A166QV00_9AGAM</name>
<keyword evidence="2" id="KW-1185">Reference proteome</keyword>
<accession>A0A166QV00</accession>